<comment type="caution">
    <text evidence="2">The sequence shown here is derived from an EMBL/GenBank/DDBJ whole genome shotgun (WGS) entry which is preliminary data.</text>
</comment>
<dbReference type="Proteomes" id="UP000004136">
    <property type="component" value="Unassembled WGS sequence"/>
</dbReference>
<dbReference type="InterPro" id="IPR021027">
    <property type="entry name" value="Transposase_put_HTH"/>
</dbReference>
<reference evidence="2 3" key="1">
    <citation type="submission" date="2012-04" db="EMBL/GenBank/DDBJ databases">
        <title>The Genome Sequence of Bacillus cereus HuA2-1.</title>
        <authorList>
            <consortium name="The Broad Institute Genome Sequencing Platform"/>
            <consortium name="The Broad Institute Genome Sequencing Center for Infectious Disease"/>
            <person name="Feldgarden M."/>
            <person name="Van der Auwera G.A."/>
            <person name="Mahillon J."/>
            <person name="Duprez V."/>
            <person name="Timmery S."/>
            <person name="Mattelet C."/>
            <person name="Dierick K."/>
            <person name="Sun M."/>
            <person name="Yu Z."/>
            <person name="Zhu L."/>
            <person name="Hu X."/>
            <person name="Shank E.B."/>
            <person name="Swiecicka I."/>
            <person name="Hansen B.M."/>
            <person name="Andrup L."/>
            <person name="Young S.K."/>
            <person name="Zeng Q."/>
            <person name="Gargeya S."/>
            <person name="Fitzgerald M."/>
            <person name="Haas B."/>
            <person name="Abouelleil A."/>
            <person name="Alvarado L."/>
            <person name="Arachchi H.M."/>
            <person name="Berlin A."/>
            <person name="Chapman S.B."/>
            <person name="Goldberg J."/>
            <person name="Griggs A."/>
            <person name="Gujja S."/>
            <person name="Hansen M."/>
            <person name="Howarth C."/>
            <person name="Imamovic A."/>
            <person name="Larimer J."/>
            <person name="McCowen C."/>
            <person name="Montmayeur A."/>
            <person name="Murphy C."/>
            <person name="Neiman D."/>
            <person name="Pearson M."/>
            <person name="Priest M."/>
            <person name="Roberts A."/>
            <person name="Saif S."/>
            <person name="Shea T."/>
            <person name="Sisk P."/>
            <person name="Sykes S."/>
            <person name="Wortman J."/>
            <person name="Nusbaum C."/>
            <person name="Birren B."/>
        </authorList>
    </citation>
    <scope>NUCLEOTIDE SEQUENCE [LARGE SCALE GENOMIC DNA]</scope>
    <source>
        <strain evidence="2 3">HuA2-1</strain>
    </source>
</reference>
<protein>
    <recommendedName>
        <fullName evidence="1">Transposase putative helix-turn-helix domain-containing protein</fullName>
    </recommendedName>
</protein>
<accession>J9BWK9</accession>
<dbReference type="HOGENOM" id="CLU_032903_4_5_9"/>
<dbReference type="EMBL" id="AHDV01000021">
    <property type="protein sequence ID" value="EJV83124.1"/>
    <property type="molecule type" value="Genomic_DNA"/>
</dbReference>
<dbReference type="AlphaFoldDB" id="J9BWK9"/>
<proteinExistence type="predicted"/>
<dbReference type="Pfam" id="PF12323">
    <property type="entry name" value="HTH_OrfB_IS605"/>
    <property type="match status" value="1"/>
</dbReference>
<feature type="domain" description="Transposase putative helix-turn-helix" evidence="1">
    <location>
        <begin position="1"/>
        <end position="28"/>
    </location>
</feature>
<evidence type="ECO:0000313" key="3">
    <source>
        <dbReference type="Proteomes" id="UP000004136"/>
    </source>
</evidence>
<name>J9BWK9_BACCE</name>
<sequence>MVIDKAYKFRIYPNQAQVPLINETIGCSIISYPYRITHAKRKEKV</sequence>
<evidence type="ECO:0000313" key="2">
    <source>
        <dbReference type="EMBL" id="EJV83124.1"/>
    </source>
</evidence>
<evidence type="ECO:0000259" key="1">
    <source>
        <dbReference type="Pfam" id="PF12323"/>
    </source>
</evidence>
<organism evidence="2 3">
    <name type="scientific">Bacillus cereus HuA2-1</name>
    <dbReference type="NCBI Taxonomy" id="1053201"/>
    <lineage>
        <taxon>Bacteria</taxon>
        <taxon>Bacillati</taxon>
        <taxon>Bacillota</taxon>
        <taxon>Bacilli</taxon>
        <taxon>Bacillales</taxon>
        <taxon>Bacillaceae</taxon>
        <taxon>Bacillus</taxon>
        <taxon>Bacillus cereus group</taxon>
    </lineage>
</organism>
<gene>
    <name evidence="2" type="ORF">IG3_02889</name>
</gene>